<evidence type="ECO:0000313" key="15">
    <source>
        <dbReference type="Proteomes" id="UP000663877"/>
    </source>
</evidence>
<dbReference type="Gene3D" id="3.30.70.1350">
    <property type="entry name" value="Cation efflux protein, cytoplasmic domain"/>
    <property type="match status" value="1"/>
</dbReference>
<feature type="domain" description="Cation efflux protein transmembrane" evidence="10">
    <location>
        <begin position="21"/>
        <end position="157"/>
    </location>
</feature>
<keyword evidence="3" id="KW-0813">Transport</keyword>
<dbReference type="OrthoDB" id="9999019at2759"/>
<accession>A0A814I706</accession>
<feature type="region of interest" description="Disordered" evidence="8">
    <location>
        <begin position="177"/>
        <end position="198"/>
    </location>
</feature>
<protein>
    <submittedName>
        <fullName evidence="12">Uncharacterized protein</fullName>
    </submittedName>
</protein>
<dbReference type="Pfam" id="PF01545">
    <property type="entry name" value="Cation_efflux"/>
    <property type="match status" value="1"/>
</dbReference>
<dbReference type="InterPro" id="IPR027469">
    <property type="entry name" value="Cation_efflux_TMD_sf"/>
</dbReference>
<organism evidence="12 15">
    <name type="scientific">Adineta steineri</name>
    <dbReference type="NCBI Taxonomy" id="433720"/>
    <lineage>
        <taxon>Eukaryota</taxon>
        <taxon>Metazoa</taxon>
        <taxon>Spiralia</taxon>
        <taxon>Gnathifera</taxon>
        <taxon>Rotifera</taxon>
        <taxon>Eurotatoria</taxon>
        <taxon>Bdelloidea</taxon>
        <taxon>Adinetida</taxon>
        <taxon>Adinetidae</taxon>
        <taxon>Adineta</taxon>
    </lineage>
</organism>
<dbReference type="GO" id="GO:0010312">
    <property type="term" value="P:detoxification of zinc ion"/>
    <property type="evidence" value="ECO:0007669"/>
    <property type="project" value="TreeGrafter"/>
</dbReference>
<comment type="subcellular location">
    <subcellularLocation>
        <location evidence="1">Membrane</location>
        <topology evidence="1">Multi-pass membrane protein</topology>
    </subcellularLocation>
</comment>
<dbReference type="InterPro" id="IPR027470">
    <property type="entry name" value="Cation_efflux_CTD"/>
</dbReference>
<evidence type="ECO:0000259" key="11">
    <source>
        <dbReference type="Pfam" id="PF16916"/>
    </source>
</evidence>
<dbReference type="InterPro" id="IPR002524">
    <property type="entry name" value="Cation_efflux"/>
</dbReference>
<evidence type="ECO:0000256" key="2">
    <source>
        <dbReference type="ARBA" id="ARBA00008873"/>
    </source>
</evidence>
<evidence type="ECO:0000256" key="5">
    <source>
        <dbReference type="ARBA" id="ARBA00022833"/>
    </source>
</evidence>
<keyword evidence="7 9" id="KW-0472">Membrane</keyword>
<sequence length="520" mass="58491">MMAWHRLHRCVRMLRSKSGRMIIMLVLTVVIAVAEIVYGLQARSQLLIADGLFSFAEGIALVGSLIALRYAKAERLHSKNTFGWARLEILAGLLQEVLLISLSLSIIVDAVNKLINPNHIENANAMIFLGGAGVFIGFLGLVLFRGYHHDHNIGNEIVEKKKDDFVRSVYTTLRNRDAPQETNEDLLSEKSNPPTPQPMIIPELVVTESTNNINSEQKKKKQLSHDLILPSLNDTIKNSFIVSETNHKLKEERISDGSDQQLRVPDRISVEFTRQRSKSGDSVMSSTFALNHIGADLEDDFQKSRVFATLHALSLHSLAVLLESSIVLCSGLINKYIPIEDEHGKQINSWLKYIDPSLTLVMVVIIAIKAVPVIWSLGHILVEAVPSGINTRQLIQTIMKTIPQIRAVHSVHVWRATARDIFATLHVVCDEDLSLSTCTDLFGRQLQRIFETHCIRHFTLQFEYIEPGGNMNKCAYGTRRRHRGHQSTSEDNDNITIQSHIDLHVNSIKPDVTDLLRRSV</sequence>
<dbReference type="EMBL" id="CAJNOI010000080">
    <property type="protein sequence ID" value="CAF1020461.1"/>
    <property type="molecule type" value="Genomic_DNA"/>
</dbReference>
<feature type="transmembrane region" description="Helical" evidence="9">
    <location>
        <begin position="21"/>
        <end position="40"/>
    </location>
</feature>
<feature type="transmembrane region" description="Helical" evidence="9">
    <location>
        <begin position="357"/>
        <end position="382"/>
    </location>
</feature>
<comment type="caution">
    <text evidence="12">The sequence shown here is derived from an EMBL/GenBank/DDBJ whole genome shotgun (WGS) entry which is preliminary data.</text>
</comment>
<feature type="transmembrane region" description="Helical" evidence="9">
    <location>
        <begin position="46"/>
        <end position="68"/>
    </location>
</feature>
<keyword evidence="14" id="KW-1185">Reference proteome</keyword>
<evidence type="ECO:0000256" key="8">
    <source>
        <dbReference type="SAM" id="MobiDB-lite"/>
    </source>
</evidence>
<keyword evidence="5" id="KW-0862">Zinc</keyword>
<reference evidence="12" key="1">
    <citation type="submission" date="2021-02" db="EMBL/GenBank/DDBJ databases">
        <authorList>
            <person name="Nowell W R."/>
        </authorList>
    </citation>
    <scope>NUCLEOTIDE SEQUENCE</scope>
</reference>
<evidence type="ECO:0000313" key="12">
    <source>
        <dbReference type="EMBL" id="CAF1020461.1"/>
    </source>
</evidence>
<evidence type="ECO:0000313" key="14">
    <source>
        <dbReference type="Proteomes" id="UP000663832"/>
    </source>
</evidence>
<dbReference type="Proteomes" id="UP000663877">
    <property type="component" value="Unassembled WGS sequence"/>
</dbReference>
<dbReference type="Gene3D" id="1.20.1510.10">
    <property type="entry name" value="Cation efflux protein transmembrane domain"/>
    <property type="match status" value="1"/>
</dbReference>
<evidence type="ECO:0000256" key="7">
    <source>
        <dbReference type="ARBA" id="ARBA00023136"/>
    </source>
</evidence>
<dbReference type="EMBL" id="CAJNOM010000488">
    <property type="protein sequence ID" value="CAF1465560.1"/>
    <property type="molecule type" value="Genomic_DNA"/>
</dbReference>
<dbReference type="GO" id="GO:0006828">
    <property type="term" value="P:manganese ion transport"/>
    <property type="evidence" value="ECO:0007669"/>
    <property type="project" value="TreeGrafter"/>
</dbReference>
<dbReference type="InterPro" id="IPR036837">
    <property type="entry name" value="Cation_efflux_CTD_sf"/>
</dbReference>
<gene>
    <name evidence="12" type="ORF">BJG266_LOCUS16973</name>
    <name evidence="13" type="ORF">QVE165_LOCUS41223</name>
</gene>
<proteinExistence type="inferred from homology"/>
<dbReference type="SUPFAM" id="SSF161111">
    <property type="entry name" value="Cation efflux protein transmembrane domain-like"/>
    <property type="match status" value="1"/>
</dbReference>
<comment type="similarity">
    <text evidence="2">Belongs to the cation diffusion facilitator (CDF) transporter (TC 2.A.4) family. SLC30A subfamily.</text>
</comment>
<evidence type="ECO:0000256" key="4">
    <source>
        <dbReference type="ARBA" id="ARBA00022692"/>
    </source>
</evidence>
<keyword evidence="6 9" id="KW-1133">Transmembrane helix</keyword>
<dbReference type="Proteomes" id="UP000663832">
    <property type="component" value="Unassembled WGS sequence"/>
</dbReference>
<dbReference type="Pfam" id="PF16916">
    <property type="entry name" value="ZT_dimer"/>
    <property type="match status" value="1"/>
</dbReference>
<dbReference type="PANTHER" id="PTHR45820">
    <property type="entry name" value="FI23527P1"/>
    <property type="match status" value="1"/>
</dbReference>
<evidence type="ECO:0000256" key="3">
    <source>
        <dbReference type="ARBA" id="ARBA00022448"/>
    </source>
</evidence>
<dbReference type="InterPro" id="IPR058533">
    <property type="entry name" value="Cation_efflux_TM"/>
</dbReference>
<dbReference type="GO" id="GO:0006882">
    <property type="term" value="P:intracellular zinc ion homeostasis"/>
    <property type="evidence" value="ECO:0007669"/>
    <property type="project" value="TreeGrafter"/>
</dbReference>
<name>A0A814I706_9BILA</name>
<keyword evidence="4 9" id="KW-0812">Transmembrane</keyword>
<evidence type="ECO:0000256" key="6">
    <source>
        <dbReference type="ARBA" id="ARBA00022989"/>
    </source>
</evidence>
<dbReference type="AlphaFoldDB" id="A0A814I706"/>
<dbReference type="PANTHER" id="PTHR45820:SF3">
    <property type="entry name" value="CALCIUM_MANGANESE ANTIPORTER SLC30A10"/>
    <property type="match status" value="1"/>
</dbReference>
<dbReference type="SUPFAM" id="SSF160240">
    <property type="entry name" value="Cation efflux protein cytoplasmic domain-like"/>
    <property type="match status" value="1"/>
</dbReference>
<dbReference type="NCBIfam" id="TIGR01297">
    <property type="entry name" value="CDF"/>
    <property type="match status" value="1"/>
</dbReference>
<evidence type="ECO:0000256" key="9">
    <source>
        <dbReference type="SAM" id="Phobius"/>
    </source>
</evidence>
<evidence type="ECO:0000256" key="1">
    <source>
        <dbReference type="ARBA" id="ARBA00004141"/>
    </source>
</evidence>
<feature type="transmembrane region" description="Helical" evidence="9">
    <location>
        <begin position="123"/>
        <end position="144"/>
    </location>
</feature>
<dbReference type="GO" id="GO:0016020">
    <property type="term" value="C:membrane"/>
    <property type="evidence" value="ECO:0007669"/>
    <property type="project" value="UniProtKB-SubCell"/>
</dbReference>
<feature type="transmembrane region" description="Helical" evidence="9">
    <location>
        <begin position="89"/>
        <end position="111"/>
    </location>
</feature>
<evidence type="ECO:0000259" key="10">
    <source>
        <dbReference type="Pfam" id="PF01545"/>
    </source>
</evidence>
<evidence type="ECO:0000313" key="13">
    <source>
        <dbReference type="EMBL" id="CAF1465560.1"/>
    </source>
</evidence>
<dbReference type="GO" id="GO:0005385">
    <property type="term" value="F:zinc ion transmembrane transporter activity"/>
    <property type="evidence" value="ECO:0007669"/>
    <property type="project" value="TreeGrafter"/>
</dbReference>
<feature type="domain" description="Cation efflux protein cytoplasmic" evidence="11">
    <location>
        <begin position="392"/>
        <end position="463"/>
    </location>
</feature>